<dbReference type="SUPFAM" id="SSF52540">
    <property type="entry name" value="P-loop containing nucleoside triphosphate hydrolases"/>
    <property type="match status" value="1"/>
</dbReference>
<dbReference type="SMART" id="SM00015">
    <property type="entry name" value="IQ"/>
    <property type="match status" value="2"/>
</dbReference>
<feature type="region of interest" description="Disordered" evidence="5">
    <location>
        <begin position="1"/>
        <end position="41"/>
    </location>
</feature>
<comment type="caution">
    <text evidence="7">The sequence shown here is derived from an EMBL/GenBank/DDBJ whole genome shotgun (WGS) entry which is preliminary data.</text>
</comment>
<dbReference type="Pfam" id="PF13178">
    <property type="entry name" value="DUF4005"/>
    <property type="match status" value="1"/>
</dbReference>
<comment type="subunit">
    <text evidence="3">Binds to multiple calmodulin (CaM) in the presence of Ca(2+) and CaM-like proteins.</text>
</comment>
<feature type="compositionally biased region" description="Basic and acidic residues" evidence="5">
    <location>
        <begin position="21"/>
        <end position="31"/>
    </location>
</feature>
<evidence type="ECO:0000313" key="8">
    <source>
        <dbReference type="Proteomes" id="UP001567538"/>
    </source>
</evidence>
<dbReference type="Gene3D" id="1.20.5.190">
    <property type="match status" value="1"/>
</dbReference>
<evidence type="ECO:0000256" key="1">
    <source>
        <dbReference type="ARBA" id="ARBA00022860"/>
    </source>
</evidence>
<accession>A0ABD1HR98</accession>
<sequence>MGKNSGNSWLSAVKKAFRSPTNHEKKSSSRSEEEDEEKKRGKKRWIFRRNLSFETAKCANSSAVRICGGEEDAVRRKQAKMEGAAAEQKRPFAAEENVLVGEDKAAILIQRIFRGYLARRALMALQGVVKLQALIRGHNVRKRAKMTLQCIQSLVRVQAIVCDQRRRLSCEAVFRPDSLSPSSRASNSLGGVGPTELEEIHALIQKAKECSLKQGHTLAHALSQQIWATDVEDSRREYGYRWMRKDRYLCNQRDPIKTSEVKSHQSPRTPAWSKTRSIPSSPRGEAGSRRVSMSERSCPLPRPNYMAATASAMARVRPSSTPRQRLSSPGREAAGSARKRLSFPAHEFEDQSNVQRWRDEPYYGTD</sequence>
<name>A0ABD1HR98_SALDI</name>
<evidence type="ECO:0000256" key="4">
    <source>
        <dbReference type="ARBA" id="ARBA00045534"/>
    </source>
</evidence>
<dbReference type="InterPro" id="IPR025064">
    <property type="entry name" value="DUF4005"/>
</dbReference>
<comment type="similarity">
    <text evidence="2">Belongs to the IQD family.</text>
</comment>
<gene>
    <name evidence="7" type="ORF">AAHA92_08271</name>
</gene>
<proteinExistence type="inferred from homology"/>
<keyword evidence="8" id="KW-1185">Reference proteome</keyword>
<feature type="compositionally biased region" description="Polar residues" evidence="5">
    <location>
        <begin position="318"/>
        <end position="327"/>
    </location>
</feature>
<dbReference type="PANTHER" id="PTHR32295">
    <property type="entry name" value="IQ-DOMAIN 5-RELATED"/>
    <property type="match status" value="1"/>
</dbReference>
<protein>
    <submittedName>
        <fullName evidence="7">Protein IQ-DOMAIN 18-like isoform X1</fullName>
    </submittedName>
</protein>
<evidence type="ECO:0000313" key="7">
    <source>
        <dbReference type="EMBL" id="KAL1557723.1"/>
    </source>
</evidence>
<dbReference type="EMBL" id="JBEAFC010000004">
    <property type="protein sequence ID" value="KAL1557723.1"/>
    <property type="molecule type" value="Genomic_DNA"/>
</dbReference>
<dbReference type="PROSITE" id="PS50096">
    <property type="entry name" value="IQ"/>
    <property type="match status" value="2"/>
</dbReference>
<dbReference type="AlphaFoldDB" id="A0ABD1HR98"/>
<evidence type="ECO:0000256" key="5">
    <source>
        <dbReference type="SAM" id="MobiDB-lite"/>
    </source>
</evidence>
<feature type="region of interest" description="Disordered" evidence="5">
    <location>
        <begin position="254"/>
        <end position="366"/>
    </location>
</feature>
<dbReference type="PANTHER" id="PTHR32295:SF151">
    <property type="entry name" value="PROTEIN IQ-DOMAIN 1-LIKE"/>
    <property type="match status" value="1"/>
</dbReference>
<organism evidence="7 8">
    <name type="scientific">Salvia divinorum</name>
    <name type="common">Maria pastora</name>
    <name type="synonym">Diviner's sage</name>
    <dbReference type="NCBI Taxonomy" id="28513"/>
    <lineage>
        <taxon>Eukaryota</taxon>
        <taxon>Viridiplantae</taxon>
        <taxon>Streptophyta</taxon>
        <taxon>Embryophyta</taxon>
        <taxon>Tracheophyta</taxon>
        <taxon>Spermatophyta</taxon>
        <taxon>Magnoliopsida</taxon>
        <taxon>eudicotyledons</taxon>
        <taxon>Gunneridae</taxon>
        <taxon>Pentapetalae</taxon>
        <taxon>asterids</taxon>
        <taxon>lamiids</taxon>
        <taxon>Lamiales</taxon>
        <taxon>Lamiaceae</taxon>
        <taxon>Nepetoideae</taxon>
        <taxon>Mentheae</taxon>
        <taxon>Salviinae</taxon>
        <taxon>Salvia</taxon>
        <taxon>Salvia subgen. Calosphace</taxon>
    </lineage>
</organism>
<keyword evidence="1" id="KW-0112">Calmodulin-binding</keyword>
<feature type="compositionally biased region" description="Polar residues" evidence="5">
    <location>
        <begin position="1"/>
        <end position="10"/>
    </location>
</feature>
<feature type="domain" description="DUF4005" evidence="6">
    <location>
        <begin position="263"/>
        <end position="352"/>
    </location>
</feature>
<evidence type="ECO:0000256" key="3">
    <source>
        <dbReference type="ARBA" id="ARBA00024378"/>
    </source>
</evidence>
<dbReference type="GO" id="GO:0005516">
    <property type="term" value="F:calmodulin binding"/>
    <property type="evidence" value="ECO:0007669"/>
    <property type="project" value="UniProtKB-KW"/>
</dbReference>
<evidence type="ECO:0000256" key="2">
    <source>
        <dbReference type="ARBA" id="ARBA00024341"/>
    </source>
</evidence>
<feature type="compositionally biased region" description="Basic and acidic residues" evidence="5">
    <location>
        <begin position="254"/>
        <end position="263"/>
    </location>
</feature>
<reference evidence="7 8" key="1">
    <citation type="submission" date="2024-06" db="EMBL/GenBank/DDBJ databases">
        <title>A chromosome level genome sequence of Diviner's sage (Salvia divinorum).</title>
        <authorList>
            <person name="Ford S.A."/>
            <person name="Ro D.-K."/>
            <person name="Ness R.W."/>
            <person name="Phillips M.A."/>
        </authorList>
    </citation>
    <scope>NUCLEOTIDE SEQUENCE [LARGE SCALE GENOMIC DNA]</scope>
    <source>
        <strain evidence="7">SAF-2024a</strain>
        <tissue evidence="7">Leaf</tissue>
    </source>
</reference>
<feature type="compositionally biased region" description="Basic and acidic residues" evidence="5">
    <location>
        <begin position="356"/>
        <end position="366"/>
    </location>
</feature>
<evidence type="ECO:0000259" key="6">
    <source>
        <dbReference type="Pfam" id="PF13178"/>
    </source>
</evidence>
<feature type="compositionally biased region" description="Polar residues" evidence="5">
    <location>
        <begin position="264"/>
        <end position="280"/>
    </location>
</feature>
<dbReference type="CDD" id="cd23767">
    <property type="entry name" value="IQCD"/>
    <property type="match status" value="1"/>
</dbReference>
<comment type="function">
    <text evidence="4">May be involved in cooperative interactions with calmodulins or calmodulin-like proteins. Recruits calmodulin proteins to microtubules, thus being a potential scaffold in cellular signaling and trafficking. May associate with nucleic acids and regulate gene expression at the transcriptional or post-transcriptional level.</text>
</comment>
<dbReference type="InterPro" id="IPR000048">
    <property type="entry name" value="IQ_motif_EF-hand-BS"/>
</dbReference>
<dbReference type="InterPro" id="IPR027417">
    <property type="entry name" value="P-loop_NTPase"/>
</dbReference>
<dbReference type="Proteomes" id="UP001567538">
    <property type="component" value="Unassembled WGS sequence"/>
</dbReference>
<dbReference type="Pfam" id="PF00612">
    <property type="entry name" value="IQ"/>
    <property type="match status" value="2"/>
</dbReference>